<evidence type="ECO:0000256" key="1">
    <source>
        <dbReference type="SAM" id="MobiDB-lite"/>
    </source>
</evidence>
<dbReference type="EMBL" id="OZ035831">
    <property type="protein sequence ID" value="CAL1615406.1"/>
    <property type="molecule type" value="Genomic_DNA"/>
</dbReference>
<feature type="region of interest" description="Disordered" evidence="1">
    <location>
        <begin position="45"/>
        <end position="64"/>
    </location>
</feature>
<reference evidence="2 3" key="1">
    <citation type="submission" date="2024-04" db="EMBL/GenBank/DDBJ databases">
        <authorList>
            <person name="Waldvogel A.-M."/>
            <person name="Schoenle A."/>
        </authorList>
    </citation>
    <scope>NUCLEOTIDE SEQUENCE [LARGE SCALE GENOMIC DNA]</scope>
</reference>
<proteinExistence type="predicted"/>
<dbReference type="Proteomes" id="UP001497482">
    <property type="component" value="Chromosome 9"/>
</dbReference>
<organism evidence="2 3">
    <name type="scientific">Knipowitschia caucasica</name>
    <name type="common">Caucasian dwarf goby</name>
    <name type="synonym">Pomatoschistus caucasicus</name>
    <dbReference type="NCBI Taxonomy" id="637954"/>
    <lineage>
        <taxon>Eukaryota</taxon>
        <taxon>Metazoa</taxon>
        <taxon>Chordata</taxon>
        <taxon>Craniata</taxon>
        <taxon>Vertebrata</taxon>
        <taxon>Euteleostomi</taxon>
        <taxon>Actinopterygii</taxon>
        <taxon>Neopterygii</taxon>
        <taxon>Teleostei</taxon>
        <taxon>Neoteleostei</taxon>
        <taxon>Acanthomorphata</taxon>
        <taxon>Gobiaria</taxon>
        <taxon>Gobiiformes</taxon>
        <taxon>Gobioidei</taxon>
        <taxon>Gobiidae</taxon>
        <taxon>Gobiinae</taxon>
        <taxon>Knipowitschia</taxon>
    </lineage>
</organism>
<sequence length="102" mass="10959">MWPNVHASLVPSQCERGLDAVPLVSGGNKMPLDLAPLEMSGRERGPGLAQLLPFQTPHATPPSHAVVKQTGRVCPAPQQWCERVICRHGAALSGPYCRQLGE</sequence>
<gene>
    <name evidence="2" type="ORF">KC01_LOCUS41368</name>
</gene>
<evidence type="ECO:0000313" key="2">
    <source>
        <dbReference type="EMBL" id="CAL1615406.1"/>
    </source>
</evidence>
<dbReference type="AlphaFoldDB" id="A0AAV2MQQ9"/>
<accession>A0AAV2MQQ9</accession>
<protein>
    <submittedName>
        <fullName evidence="2">Uncharacterized protein</fullName>
    </submittedName>
</protein>
<name>A0AAV2MQQ9_KNICA</name>
<keyword evidence="3" id="KW-1185">Reference proteome</keyword>
<evidence type="ECO:0000313" key="3">
    <source>
        <dbReference type="Proteomes" id="UP001497482"/>
    </source>
</evidence>